<accession>A0ABV5GAK9</accession>
<feature type="region of interest" description="Disordered" evidence="1">
    <location>
        <begin position="1"/>
        <end position="90"/>
    </location>
</feature>
<proteinExistence type="predicted"/>
<organism evidence="2 3">
    <name type="scientific">Citricoccus parietis</name>
    <dbReference type="NCBI Taxonomy" id="592307"/>
    <lineage>
        <taxon>Bacteria</taxon>
        <taxon>Bacillati</taxon>
        <taxon>Actinomycetota</taxon>
        <taxon>Actinomycetes</taxon>
        <taxon>Micrococcales</taxon>
        <taxon>Micrococcaceae</taxon>
        <taxon>Citricoccus</taxon>
    </lineage>
</organism>
<reference evidence="2 3" key="1">
    <citation type="submission" date="2024-09" db="EMBL/GenBank/DDBJ databases">
        <authorList>
            <person name="Sun Q."/>
            <person name="Mori K."/>
        </authorList>
    </citation>
    <scope>NUCLEOTIDE SEQUENCE [LARGE SCALE GENOMIC DNA]</scope>
    <source>
        <strain evidence="2 3">CCM 7609</strain>
    </source>
</reference>
<evidence type="ECO:0000256" key="1">
    <source>
        <dbReference type="SAM" id="MobiDB-lite"/>
    </source>
</evidence>
<sequence>MLRHDAHIFAFGQLGRRGRDAETKGVQGGPPAPRGRLGGLVRDQEGGVAQATPSRNHCGGGLGRSTGRVERDRRRGSGGAGGYEGVGPAR</sequence>
<comment type="caution">
    <text evidence="2">The sequence shown here is derived from an EMBL/GenBank/DDBJ whole genome shotgun (WGS) entry which is preliminary data.</text>
</comment>
<dbReference type="Proteomes" id="UP001589575">
    <property type="component" value="Unassembled WGS sequence"/>
</dbReference>
<dbReference type="EMBL" id="JBHMFI010000023">
    <property type="protein sequence ID" value="MFB9075649.1"/>
    <property type="molecule type" value="Genomic_DNA"/>
</dbReference>
<evidence type="ECO:0000313" key="2">
    <source>
        <dbReference type="EMBL" id="MFB9075649.1"/>
    </source>
</evidence>
<gene>
    <name evidence="2" type="ORF">ACFFX0_32590</name>
</gene>
<feature type="compositionally biased region" description="Gly residues" evidence="1">
    <location>
        <begin position="77"/>
        <end position="90"/>
    </location>
</feature>
<protein>
    <submittedName>
        <fullName evidence="2">Uncharacterized protein</fullName>
    </submittedName>
</protein>
<name>A0ABV5GAK9_9MICC</name>
<keyword evidence="3" id="KW-1185">Reference proteome</keyword>
<evidence type="ECO:0000313" key="3">
    <source>
        <dbReference type="Proteomes" id="UP001589575"/>
    </source>
</evidence>